<gene>
    <name evidence="1" type="ORF">FWK35_00018367</name>
</gene>
<accession>A0A6G0YEN5</accession>
<name>A0A6G0YEN5_APHCR</name>
<evidence type="ECO:0000313" key="1">
    <source>
        <dbReference type="EMBL" id="KAF0754321.1"/>
    </source>
</evidence>
<dbReference type="EMBL" id="VUJU01004445">
    <property type="protein sequence ID" value="KAF0754321.1"/>
    <property type="molecule type" value="Genomic_DNA"/>
</dbReference>
<proteinExistence type="predicted"/>
<comment type="caution">
    <text evidence="1">The sequence shown here is derived from an EMBL/GenBank/DDBJ whole genome shotgun (WGS) entry which is preliminary data.</text>
</comment>
<protein>
    <submittedName>
        <fullName evidence="1">Uncharacterized protein</fullName>
    </submittedName>
</protein>
<dbReference type="AlphaFoldDB" id="A0A6G0YEN5"/>
<organism evidence="1 2">
    <name type="scientific">Aphis craccivora</name>
    <name type="common">Cowpea aphid</name>
    <dbReference type="NCBI Taxonomy" id="307492"/>
    <lineage>
        <taxon>Eukaryota</taxon>
        <taxon>Metazoa</taxon>
        <taxon>Ecdysozoa</taxon>
        <taxon>Arthropoda</taxon>
        <taxon>Hexapoda</taxon>
        <taxon>Insecta</taxon>
        <taxon>Pterygota</taxon>
        <taxon>Neoptera</taxon>
        <taxon>Paraneoptera</taxon>
        <taxon>Hemiptera</taxon>
        <taxon>Sternorrhyncha</taxon>
        <taxon>Aphidomorpha</taxon>
        <taxon>Aphidoidea</taxon>
        <taxon>Aphididae</taxon>
        <taxon>Aphidini</taxon>
        <taxon>Aphis</taxon>
        <taxon>Aphis</taxon>
    </lineage>
</organism>
<evidence type="ECO:0000313" key="2">
    <source>
        <dbReference type="Proteomes" id="UP000478052"/>
    </source>
</evidence>
<reference evidence="1 2" key="1">
    <citation type="submission" date="2019-08" db="EMBL/GenBank/DDBJ databases">
        <title>Whole genome of Aphis craccivora.</title>
        <authorList>
            <person name="Voronova N.V."/>
            <person name="Shulinski R.S."/>
            <person name="Bandarenka Y.V."/>
            <person name="Zhorov D.G."/>
            <person name="Warner D."/>
        </authorList>
    </citation>
    <scope>NUCLEOTIDE SEQUENCE [LARGE SCALE GENOMIC DNA]</scope>
    <source>
        <strain evidence="1">180601</strain>
        <tissue evidence="1">Whole Body</tissue>
    </source>
</reference>
<sequence length="65" mass="7459">MINMYIPFLDILMNDMKSRPTEGTLGIFVLKILISKIQENSTVTRGNDFVEEILEKNNDIPDTDL</sequence>
<keyword evidence="2" id="KW-1185">Reference proteome</keyword>
<dbReference type="Proteomes" id="UP000478052">
    <property type="component" value="Unassembled WGS sequence"/>
</dbReference>